<gene>
    <name evidence="1" type="ORF">J4573_08480</name>
</gene>
<accession>A0A939P7S3</accession>
<comment type="caution">
    <text evidence="1">The sequence shown here is derived from an EMBL/GenBank/DDBJ whole genome shotgun (WGS) entry which is preliminary data.</text>
</comment>
<keyword evidence="2" id="KW-1185">Reference proteome</keyword>
<dbReference type="AlphaFoldDB" id="A0A939P7S3"/>
<dbReference type="RefSeq" id="WP_208254722.1">
    <property type="nucleotide sequence ID" value="NZ_JAGEOJ010000003.1"/>
</dbReference>
<reference evidence="1" key="1">
    <citation type="submission" date="2021-03" db="EMBL/GenBank/DDBJ databases">
        <authorList>
            <person name="Kanchanasin P."/>
            <person name="Saeng-In P."/>
            <person name="Phongsopitanun W."/>
            <person name="Yuki M."/>
            <person name="Kudo T."/>
            <person name="Ohkuma M."/>
            <person name="Tanasupawat S."/>
        </authorList>
    </citation>
    <scope>NUCLEOTIDE SEQUENCE</scope>
    <source>
        <strain evidence="1">GKU 128</strain>
    </source>
</reference>
<protein>
    <submittedName>
        <fullName evidence="1">Uncharacterized protein</fullName>
    </submittedName>
</protein>
<evidence type="ECO:0000313" key="2">
    <source>
        <dbReference type="Proteomes" id="UP000669179"/>
    </source>
</evidence>
<dbReference type="EMBL" id="JAGEOJ010000003">
    <property type="protein sequence ID" value="MBO2447120.1"/>
    <property type="molecule type" value="Genomic_DNA"/>
</dbReference>
<organism evidence="1 2">
    <name type="scientific">Actinomadura barringtoniae</name>
    <dbReference type="NCBI Taxonomy" id="1427535"/>
    <lineage>
        <taxon>Bacteria</taxon>
        <taxon>Bacillati</taxon>
        <taxon>Actinomycetota</taxon>
        <taxon>Actinomycetes</taxon>
        <taxon>Streptosporangiales</taxon>
        <taxon>Thermomonosporaceae</taxon>
        <taxon>Actinomadura</taxon>
    </lineage>
</organism>
<name>A0A939P7S3_9ACTN</name>
<sequence length="172" mass="19020">MTVAAHQRLRQRHDVGDGSYSIRAEDVSELPSPFEDGNGLISTAPDAATVITGLNTGDIWLTVETWDTEPPTELQDWDAVVEVPYTSTTGDAQIFEEWTDNDRPPFPNLATAGPGSYRLRAHARGRDTGRQADLIEPNEEPVEEHLLQIWPDTERPIAILKMTDQVGAETLS</sequence>
<dbReference type="Proteomes" id="UP000669179">
    <property type="component" value="Unassembled WGS sequence"/>
</dbReference>
<evidence type="ECO:0000313" key="1">
    <source>
        <dbReference type="EMBL" id="MBO2447120.1"/>
    </source>
</evidence>
<proteinExistence type="predicted"/>